<protein>
    <submittedName>
        <fullName evidence="1">Uncharacterized protein</fullName>
    </submittedName>
</protein>
<evidence type="ECO:0000313" key="2">
    <source>
        <dbReference type="Proteomes" id="UP001057402"/>
    </source>
</evidence>
<organism evidence="1 2">
    <name type="scientific">Melastoma candidum</name>
    <dbReference type="NCBI Taxonomy" id="119954"/>
    <lineage>
        <taxon>Eukaryota</taxon>
        <taxon>Viridiplantae</taxon>
        <taxon>Streptophyta</taxon>
        <taxon>Embryophyta</taxon>
        <taxon>Tracheophyta</taxon>
        <taxon>Spermatophyta</taxon>
        <taxon>Magnoliopsida</taxon>
        <taxon>eudicotyledons</taxon>
        <taxon>Gunneridae</taxon>
        <taxon>Pentapetalae</taxon>
        <taxon>rosids</taxon>
        <taxon>malvids</taxon>
        <taxon>Myrtales</taxon>
        <taxon>Melastomataceae</taxon>
        <taxon>Melastomatoideae</taxon>
        <taxon>Melastomateae</taxon>
        <taxon>Melastoma</taxon>
    </lineage>
</organism>
<name>A0ACB9QJV5_9MYRT</name>
<proteinExistence type="predicted"/>
<sequence length="234" mass="25993">MGNSIGGRRTAKVIKIDGETFKLKMPRRVGDVIKGYPGHVLLDSEAVKHFGIRAEPLGPDQDLKPRKVYFLVELPKFPAAATAEGNNRAPRRVRSAGLQMSARERLECLMLSRRTSSDLSLVKPRGDEGGGQSGRLGATTVKMRISRAEMARLVAESRDEKEVAEKIMRIYVGRGSGEGIKDEDAEPREKWRPGLQGGTRQSASMSHPPRRRVILPPFSSYPQIVFTLFARDTR</sequence>
<gene>
    <name evidence="1" type="ORF">MLD38_022816</name>
</gene>
<keyword evidence="2" id="KW-1185">Reference proteome</keyword>
<comment type="caution">
    <text evidence="1">The sequence shown here is derived from an EMBL/GenBank/DDBJ whole genome shotgun (WGS) entry which is preliminary data.</text>
</comment>
<dbReference type="EMBL" id="CM042885">
    <property type="protein sequence ID" value="KAI4367033.1"/>
    <property type="molecule type" value="Genomic_DNA"/>
</dbReference>
<evidence type="ECO:0000313" key="1">
    <source>
        <dbReference type="EMBL" id="KAI4367033.1"/>
    </source>
</evidence>
<accession>A0ACB9QJV5</accession>
<reference evidence="2" key="1">
    <citation type="journal article" date="2023" name="Front. Plant Sci.">
        <title>Chromosomal-level genome assembly of Melastoma candidum provides insights into trichome evolution.</title>
        <authorList>
            <person name="Zhong Y."/>
            <person name="Wu W."/>
            <person name="Sun C."/>
            <person name="Zou P."/>
            <person name="Liu Y."/>
            <person name="Dai S."/>
            <person name="Zhou R."/>
        </authorList>
    </citation>
    <scope>NUCLEOTIDE SEQUENCE [LARGE SCALE GENOMIC DNA]</scope>
</reference>
<dbReference type="Proteomes" id="UP001057402">
    <property type="component" value="Chromosome 6"/>
</dbReference>